<evidence type="ECO:0000256" key="1">
    <source>
        <dbReference type="SAM" id="MobiDB-lite"/>
    </source>
</evidence>
<protein>
    <submittedName>
        <fullName evidence="2">Genomic DNA, chromosome 3, clone:P0043E01</fullName>
    </submittedName>
</protein>
<organism evidence="2 3">
    <name type="scientific">Oryza sativa subsp. japonica</name>
    <name type="common">Rice</name>
    <dbReference type="NCBI Taxonomy" id="39947"/>
    <lineage>
        <taxon>Eukaryota</taxon>
        <taxon>Viridiplantae</taxon>
        <taxon>Streptophyta</taxon>
        <taxon>Embryophyta</taxon>
        <taxon>Tracheophyta</taxon>
        <taxon>Spermatophyta</taxon>
        <taxon>Magnoliopsida</taxon>
        <taxon>Liliopsida</taxon>
        <taxon>Poales</taxon>
        <taxon>Poaceae</taxon>
        <taxon>BOP clade</taxon>
        <taxon>Oryzoideae</taxon>
        <taxon>Oryzeae</taxon>
        <taxon>Oryzinae</taxon>
        <taxon>Oryza</taxon>
        <taxon>Oryza sativa</taxon>
    </lineage>
</organism>
<feature type="compositionally biased region" description="Basic and acidic residues" evidence="1">
    <location>
        <begin position="104"/>
        <end position="121"/>
    </location>
</feature>
<feature type="region of interest" description="Disordered" evidence="1">
    <location>
        <begin position="168"/>
        <end position="191"/>
    </location>
</feature>
<dbReference type="AlphaFoldDB" id="Q9SNL1"/>
<accession>Q9SNL1</accession>
<sequence length="217" mass="24539">MVYALCVLAPTWMDNAAAKILIKNSRAPTIAVRPNFRVKRRLRQPSKSPFLLPFFPSLPSRSNRISRRDQRHTRIEQRTYTHQADEYQRCLYNREIARRSRRGSGRDDIFHGRGGDRDAVQKGDLGTRTLHPISAVHRAVPDVPGPDSGCCAAPSARDRKATREAAVAVERRRPHTQEQNPSYVPQETGPANRIGLSASSYYLFASSRPRFVGEFSD</sequence>
<name>Q9SNL1_ORYSJ</name>
<dbReference type="EMBL" id="AP000615">
    <property type="protein sequence ID" value="BAA85394.1"/>
    <property type="molecule type" value="Genomic_DNA"/>
</dbReference>
<evidence type="ECO:0000313" key="3">
    <source>
        <dbReference type="Proteomes" id="UP000000763"/>
    </source>
</evidence>
<proteinExistence type="predicted"/>
<dbReference type="Proteomes" id="UP000000763">
    <property type="component" value="Chromosome 3"/>
</dbReference>
<evidence type="ECO:0000313" key="2">
    <source>
        <dbReference type="EMBL" id="BAA85394.1"/>
    </source>
</evidence>
<feature type="region of interest" description="Disordered" evidence="1">
    <location>
        <begin position="101"/>
        <end position="123"/>
    </location>
</feature>
<reference evidence="3" key="2">
    <citation type="journal article" date="2008" name="Nucleic Acids Res.">
        <title>The rice annotation project database (RAP-DB): 2008 update.</title>
        <authorList>
            <consortium name="The rice annotation project (RAP)"/>
        </authorList>
    </citation>
    <scope>GENOME REANNOTATION</scope>
    <source>
        <strain evidence="3">cv. Nipponbare</strain>
    </source>
</reference>
<reference evidence="3" key="1">
    <citation type="journal article" date="2005" name="Nature">
        <title>The map-based sequence of the rice genome.</title>
        <authorList>
            <consortium name="International rice genome sequencing project (IRGSP)"/>
            <person name="Matsumoto T."/>
            <person name="Wu J."/>
            <person name="Kanamori H."/>
            <person name="Katayose Y."/>
            <person name="Fujisawa M."/>
            <person name="Namiki N."/>
            <person name="Mizuno H."/>
            <person name="Yamamoto K."/>
            <person name="Antonio B.A."/>
            <person name="Baba T."/>
            <person name="Sakata K."/>
            <person name="Nagamura Y."/>
            <person name="Aoki H."/>
            <person name="Arikawa K."/>
            <person name="Arita K."/>
            <person name="Bito T."/>
            <person name="Chiden Y."/>
            <person name="Fujitsuka N."/>
            <person name="Fukunaka R."/>
            <person name="Hamada M."/>
            <person name="Harada C."/>
            <person name="Hayashi A."/>
            <person name="Hijishita S."/>
            <person name="Honda M."/>
            <person name="Hosokawa S."/>
            <person name="Ichikawa Y."/>
            <person name="Idonuma A."/>
            <person name="Iijima M."/>
            <person name="Ikeda M."/>
            <person name="Ikeno M."/>
            <person name="Ito K."/>
            <person name="Ito S."/>
            <person name="Ito T."/>
            <person name="Ito Y."/>
            <person name="Ito Y."/>
            <person name="Iwabuchi A."/>
            <person name="Kamiya K."/>
            <person name="Karasawa W."/>
            <person name="Kurita K."/>
            <person name="Katagiri S."/>
            <person name="Kikuta A."/>
            <person name="Kobayashi H."/>
            <person name="Kobayashi N."/>
            <person name="Machita K."/>
            <person name="Maehara T."/>
            <person name="Masukawa M."/>
            <person name="Mizubayashi T."/>
            <person name="Mukai Y."/>
            <person name="Nagasaki H."/>
            <person name="Nagata Y."/>
            <person name="Naito S."/>
            <person name="Nakashima M."/>
            <person name="Nakama Y."/>
            <person name="Nakamichi Y."/>
            <person name="Nakamura M."/>
            <person name="Meguro A."/>
            <person name="Negishi M."/>
            <person name="Ohta I."/>
            <person name="Ohta T."/>
            <person name="Okamoto M."/>
            <person name="Ono N."/>
            <person name="Saji S."/>
            <person name="Sakaguchi M."/>
            <person name="Sakai K."/>
            <person name="Shibata M."/>
            <person name="Shimokawa T."/>
            <person name="Song J."/>
            <person name="Takazaki Y."/>
            <person name="Terasawa K."/>
            <person name="Tsugane M."/>
            <person name="Tsuji K."/>
            <person name="Ueda S."/>
            <person name="Waki K."/>
            <person name="Yamagata H."/>
            <person name="Yamamoto M."/>
            <person name="Yamamoto S."/>
            <person name="Yamane H."/>
            <person name="Yoshiki S."/>
            <person name="Yoshihara R."/>
            <person name="Yukawa K."/>
            <person name="Zhong H."/>
            <person name="Yano M."/>
            <person name="Yuan Q."/>
            <person name="Ouyang S."/>
            <person name="Liu J."/>
            <person name="Jones K.M."/>
            <person name="Gansberger K."/>
            <person name="Moffat K."/>
            <person name="Hill J."/>
            <person name="Bera J."/>
            <person name="Fadrosh D."/>
            <person name="Jin S."/>
            <person name="Johri S."/>
            <person name="Kim M."/>
            <person name="Overton L."/>
            <person name="Reardon M."/>
            <person name="Tsitrin T."/>
            <person name="Vuong H."/>
            <person name="Weaver B."/>
            <person name="Ciecko A."/>
            <person name="Tallon L."/>
            <person name="Jackson J."/>
            <person name="Pai G."/>
            <person name="Aken S.V."/>
            <person name="Utterback T."/>
            <person name="Reidmuller S."/>
            <person name="Feldblyum T."/>
            <person name="Hsiao J."/>
            <person name="Zismann V."/>
            <person name="Iobst S."/>
            <person name="de Vazeille A.R."/>
            <person name="Buell C.R."/>
            <person name="Ying K."/>
            <person name="Li Y."/>
            <person name="Lu T."/>
            <person name="Huang Y."/>
            <person name="Zhao Q."/>
            <person name="Feng Q."/>
            <person name="Zhang L."/>
            <person name="Zhu J."/>
            <person name="Weng Q."/>
            <person name="Mu J."/>
            <person name="Lu Y."/>
            <person name="Fan D."/>
            <person name="Liu Y."/>
            <person name="Guan J."/>
            <person name="Zhang Y."/>
            <person name="Yu S."/>
            <person name="Liu X."/>
            <person name="Zhang Y."/>
            <person name="Hong G."/>
            <person name="Han B."/>
            <person name="Choisne N."/>
            <person name="Demange N."/>
            <person name="Orjeda G."/>
            <person name="Samain S."/>
            <person name="Cattolico L."/>
            <person name="Pelletier E."/>
            <person name="Couloux A."/>
            <person name="Segurens B."/>
            <person name="Wincker P."/>
            <person name="D'Hont A."/>
            <person name="Scarpelli C."/>
            <person name="Weissenbach J."/>
            <person name="Salanoubat M."/>
            <person name="Quetier F."/>
            <person name="Yu Y."/>
            <person name="Kim H.R."/>
            <person name="Rambo T."/>
            <person name="Currie J."/>
            <person name="Collura K."/>
            <person name="Luo M."/>
            <person name="Yang T."/>
            <person name="Ammiraju J.S.S."/>
            <person name="Engler F."/>
            <person name="Soderlund C."/>
            <person name="Wing R.A."/>
            <person name="Palmer L.E."/>
            <person name="de la Bastide M."/>
            <person name="Spiegel L."/>
            <person name="Nascimento L."/>
            <person name="Zutavern T."/>
            <person name="O'Shaughnessy A."/>
            <person name="Dike S."/>
            <person name="Dedhia N."/>
            <person name="Preston R."/>
            <person name="Balija V."/>
            <person name="McCombie W.R."/>
            <person name="Chow T."/>
            <person name="Chen H."/>
            <person name="Chung M."/>
            <person name="Chen C."/>
            <person name="Shaw J."/>
            <person name="Wu H."/>
            <person name="Hsiao K."/>
            <person name="Chao Y."/>
            <person name="Chu M."/>
            <person name="Cheng C."/>
            <person name="Hour A."/>
            <person name="Lee P."/>
            <person name="Lin S."/>
            <person name="Lin Y."/>
            <person name="Liou J."/>
            <person name="Liu S."/>
            <person name="Hsing Y."/>
            <person name="Raghuvanshi S."/>
            <person name="Mohanty A."/>
            <person name="Bharti A.K."/>
            <person name="Gaur A."/>
            <person name="Gupta V."/>
            <person name="Kumar D."/>
            <person name="Ravi V."/>
            <person name="Vij S."/>
            <person name="Kapur A."/>
            <person name="Khurana P."/>
            <person name="Khurana P."/>
            <person name="Khurana J.P."/>
            <person name="Tyagi A.K."/>
            <person name="Gaikwad K."/>
            <person name="Singh A."/>
            <person name="Dalal V."/>
            <person name="Srivastava S."/>
            <person name="Dixit A."/>
            <person name="Pal A.K."/>
            <person name="Ghazi I.A."/>
            <person name="Yadav M."/>
            <person name="Pandit A."/>
            <person name="Bhargava A."/>
            <person name="Sureshbabu K."/>
            <person name="Batra K."/>
            <person name="Sharma T.R."/>
            <person name="Mohapatra T."/>
            <person name="Singh N.K."/>
            <person name="Messing J."/>
            <person name="Nelson A.B."/>
            <person name="Fuks G."/>
            <person name="Kavchok S."/>
            <person name="Keizer G."/>
            <person name="Linton E."/>
            <person name="Llaca V."/>
            <person name="Song R."/>
            <person name="Tanyolac B."/>
            <person name="Young S."/>
            <person name="Ho-Il K."/>
            <person name="Hahn J.H."/>
            <person name="Sangsakoo G."/>
            <person name="Vanavichit A."/>
            <person name="de Mattos Luiz.A.T."/>
            <person name="Zimmer P.D."/>
            <person name="Malone G."/>
            <person name="Dellagostin O."/>
            <person name="de Oliveira A.C."/>
            <person name="Bevan M."/>
            <person name="Bancroft I."/>
            <person name="Minx P."/>
            <person name="Cordum H."/>
            <person name="Wilson R."/>
            <person name="Cheng Z."/>
            <person name="Jin W."/>
            <person name="Jiang J."/>
            <person name="Leong S.A."/>
            <person name="Iwama H."/>
            <person name="Gojobori T."/>
            <person name="Itoh T."/>
            <person name="Niimura Y."/>
            <person name="Fujii Y."/>
            <person name="Habara T."/>
            <person name="Sakai H."/>
            <person name="Sato Y."/>
            <person name="Wilson G."/>
            <person name="Kumar K."/>
            <person name="McCouch S."/>
            <person name="Juretic N."/>
            <person name="Hoen D."/>
            <person name="Wright S."/>
            <person name="Bruskiewich R."/>
            <person name="Bureau T."/>
            <person name="Miyao A."/>
            <person name="Hirochika H."/>
            <person name="Nishikawa T."/>
            <person name="Kadowaki K."/>
            <person name="Sugiura M."/>
            <person name="Burr B."/>
            <person name="Sasaki T."/>
        </authorList>
    </citation>
    <scope>NUCLEOTIDE SEQUENCE [LARGE SCALE GENOMIC DNA]</scope>
    <source>
        <strain evidence="3">cv. Nipponbare</strain>
    </source>
</reference>